<evidence type="ECO:0000313" key="2">
    <source>
        <dbReference type="Proteomes" id="UP000324897"/>
    </source>
</evidence>
<organism evidence="1 2">
    <name type="scientific">Eragrostis curvula</name>
    <name type="common">weeping love grass</name>
    <dbReference type="NCBI Taxonomy" id="38414"/>
    <lineage>
        <taxon>Eukaryota</taxon>
        <taxon>Viridiplantae</taxon>
        <taxon>Streptophyta</taxon>
        <taxon>Embryophyta</taxon>
        <taxon>Tracheophyta</taxon>
        <taxon>Spermatophyta</taxon>
        <taxon>Magnoliopsida</taxon>
        <taxon>Liliopsida</taxon>
        <taxon>Poales</taxon>
        <taxon>Poaceae</taxon>
        <taxon>PACMAD clade</taxon>
        <taxon>Chloridoideae</taxon>
        <taxon>Eragrostideae</taxon>
        <taxon>Eragrostidinae</taxon>
        <taxon>Eragrostis</taxon>
    </lineage>
</organism>
<name>A0A5J9SG55_9POAL</name>
<dbReference type="PANTHER" id="PTHR33286:SF24">
    <property type="entry name" value="BIFUNCTIONAL INHIBITOR_PLANT LIPID TRANSFER PROTEIN_SEED STORAGE HELICAL DOMAIN-CONTAINING PROTEIN"/>
    <property type="match status" value="1"/>
</dbReference>
<dbReference type="OrthoDB" id="669774at2759"/>
<accession>A0A5J9SG55</accession>
<sequence>MTDFSLQADFKLYTFMCSHIRSSFILRSIRLKGDYITPDLSCRRAIEASDLLCICRLLSPEDEIFMSVLKFVDLARDCNKTFPVGTKCGSWTVPASPPKAY</sequence>
<dbReference type="AlphaFoldDB" id="A0A5J9SG55"/>
<gene>
    <name evidence="1" type="ORF">EJB05_57514</name>
</gene>
<dbReference type="EMBL" id="RWGY01001052">
    <property type="protein sequence ID" value="TVT97245.1"/>
    <property type="molecule type" value="Genomic_DNA"/>
</dbReference>
<keyword evidence="2" id="KW-1185">Reference proteome</keyword>
<protein>
    <recommendedName>
        <fullName evidence="3">Bifunctional inhibitor/plant lipid transfer protein/seed storage helical domain-containing protein</fullName>
    </recommendedName>
</protein>
<dbReference type="Proteomes" id="UP000324897">
    <property type="component" value="Unassembled WGS sequence"/>
</dbReference>
<evidence type="ECO:0000313" key="1">
    <source>
        <dbReference type="EMBL" id="TVT97245.1"/>
    </source>
</evidence>
<feature type="non-terminal residue" evidence="1">
    <location>
        <position position="1"/>
    </location>
</feature>
<proteinExistence type="predicted"/>
<comment type="caution">
    <text evidence="1">The sequence shown here is derived from an EMBL/GenBank/DDBJ whole genome shotgun (WGS) entry which is preliminary data.</text>
</comment>
<evidence type="ECO:0008006" key="3">
    <source>
        <dbReference type="Google" id="ProtNLM"/>
    </source>
</evidence>
<dbReference type="PANTHER" id="PTHR33286">
    <property type="entry name" value="BIFUNCTIONAL INHIBITOR/LIPID-TRANSFER PROTEIN/SEED STORAGE 2S ALBUMIN SUPERFAMILY PROTEIN"/>
    <property type="match status" value="1"/>
</dbReference>
<dbReference type="Gramene" id="TVT97245">
    <property type="protein sequence ID" value="TVT97245"/>
    <property type="gene ID" value="EJB05_57514"/>
</dbReference>
<reference evidence="1 2" key="1">
    <citation type="journal article" date="2019" name="Sci. Rep.">
        <title>A high-quality genome of Eragrostis curvula grass provides insights into Poaceae evolution and supports new strategies to enhance forage quality.</title>
        <authorList>
            <person name="Carballo J."/>
            <person name="Santos B.A.C.M."/>
            <person name="Zappacosta D."/>
            <person name="Garbus I."/>
            <person name="Selva J.P."/>
            <person name="Gallo C.A."/>
            <person name="Diaz A."/>
            <person name="Albertini E."/>
            <person name="Caccamo M."/>
            <person name="Echenique V."/>
        </authorList>
    </citation>
    <scope>NUCLEOTIDE SEQUENCE [LARGE SCALE GENOMIC DNA]</scope>
    <source>
        <strain evidence="2">cv. Victoria</strain>
        <tissue evidence="1">Leaf</tissue>
    </source>
</reference>